<sequence length="86" mass="9932">MRRSPTLKGIDFKLAFIRQHLRHLATCNYLTNCKHATAEFNLCVNMGGWPELDNHMIDSLQNFDLSSGEVKQQFGEFQDVRFAILC</sequence>
<proteinExistence type="predicted"/>
<organism evidence="1 2">
    <name type="scientific">Nepenthes gracilis</name>
    <name type="common">Slender pitcher plant</name>
    <dbReference type="NCBI Taxonomy" id="150966"/>
    <lineage>
        <taxon>Eukaryota</taxon>
        <taxon>Viridiplantae</taxon>
        <taxon>Streptophyta</taxon>
        <taxon>Embryophyta</taxon>
        <taxon>Tracheophyta</taxon>
        <taxon>Spermatophyta</taxon>
        <taxon>Magnoliopsida</taxon>
        <taxon>eudicotyledons</taxon>
        <taxon>Gunneridae</taxon>
        <taxon>Pentapetalae</taxon>
        <taxon>Caryophyllales</taxon>
        <taxon>Nepenthaceae</taxon>
        <taxon>Nepenthes</taxon>
    </lineage>
</organism>
<dbReference type="EMBL" id="BSYO01000017">
    <property type="protein sequence ID" value="GMH17329.1"/>
    <property type="molecule type" value="Genomic_DNA"/>
</dbReference>
<accession>A0AAD3SVD3</accession>
<gene>
    <name evidence="1" type="ORF">Nepgr_019170</name>
</gene>
<reference evidence="1" key="1">
    <citation type="submission" date="2023-05" db="EMBL/GenBank/DDBJ databases">
        <title>Nepenthes gracilis genome sequencing.</title>
        <authorList>
            <person name="Fukushima K."/>
        </authorList>
    </citation>
    <scope>NUCLEOTIDE SEQUENCE</scope>
    <source>
        <strain evidence="1">SING2019-196</strain>
    </source>
</reference>
<dbReference type="AlphaFoldDB" id="A0AAD3SVD3"/>
<comment type="caution">
    <text evidence="1">The sequence shown here is derived from an EMBL/GenBank/DDBJ whole genome shotgun (WGS) entry which is preliminary data.</text>
</comment>
<protein>
    <submittedName>
        <fullName evidence="1">Uncharacterized protein</fullName>
    </submittedName>
</protein>
<evidence type="ECO:0000313" key="1">
    <source>
        <dbReference type="EMBL" id="GMH17329.1"/>
    </source>
</evidence>
<keyword evidence="2" id="KW-1185">Reference proteome</keyword>
<name>A0AAD3SVD3_NEPGR</name>
<dbReference type="Proteomes" id="UP001279734">
    <property type="component" value="Unassembled WGS sequence"/>
</dbReference>
<evidence type="ECO:0000313" key="2">
    <source>
        <dbReference type="Proteomes" id="UP001279734"/>
    </source>
</evidence>